<dbReference type="Proteomes" id="UP001595378">
    <property type="component" value="Unassembled WGS sequence"/>
</dbReference>
<keyword evidence="2" id="KW-1185">Reference proteome</keyword>
<accession>A0ABV7EEU2</accession>
<dbReference type="RefSeq" id="WP_336919601.1">
    <property type="nucleotide sequence ID" value="NZ_JBANRN010000011.1"/>
</dbReference>
<name>A0ABV7EEU2_9SPHN</name>
<gene>
    <name evidence="1" type="ORF">ACFODK_09625</name>
</gene>
<dbReference type="EMBL" id="JBHRSU010000030">
    <property type="protein sequence ID" value="MFC3101148.1"/>
    <property type="molecule type" value="Genomic_DNA"/>
</dbReference>
<organism evidence="1 2">
    <name type="scientific">Alteraurantiacibacter lauratis</name>
    <dbReference type="NCBI Taxonomy" id="2054627"/>
    <lineage>
        <taxon>Bacteria</taxon>
        <taxon>Pseudomonadati</taxon>
        <taxon>Pseudomonadota</taxon>
        <taxon>Alphaproteobacteria</taxon>
        <taxon>Sphingomonadales</taxon>
        <taxon>Erythrobacteraceae</taxon>
        <taxon>Alteraurantiacibacter</taxon>
    </lineage>
</organism>
<comment type="caution">
    <text evidence="1">The sequence shown here is derived from an EMBL/GenBank/DDBJ whole genome shotgun (WGS) entry which is preliminary data.</text>
</comment>
<evidence type="ECO:0000313" key="2">
    <source>
        <dbReference type="Proteomes" id="UP001595378"/>
    </source>
</evidence>
<protein>
    <submittedName>
        <fullName evidence="1">Uncharacterized protein</fullName>
    </submittedName>
</protein>
<evidence type="ECO:0000313" key="1">
    <source>
        <dbReference type="EMBL" id="MFC3101148.1"/>
    </source>
</evidence>
<reference evidence="2" key="1">
    <citation type="journal article" date="2019" name="Int. J. Syst. Evol. Microbiol.">
        <title>The Global Catalogue of Microorganisms (GCM) 10K type strain sequencing project: providing services to taxonomists for standard genome sequencing and annotation.</title>
        <authorList>
            <consortium name="The Broad Institute Genomics Platform"/>
            <consortium name="The Broad Institute Genome Sequencing Center for Infectious Disease"/>
            <person name="Wu L."/>
            <person name="Ma J."/>
        </authorList>
    </citation>
    <scope>NUCLEOTIDE SEQUENCE [LARGE SCALE GENOMIC DNA]</scope>
    <source>
        <strain evidence="2">KCTC 52606</strain>
    </source>
</reference>
<sequence>MAGMAAPVFQRAFARAAARPVRVARLARSLAESPLGHHAGMALLRALPAFAVLLMDSMRIAMSESNPPLSCT</sequence>
<proteinExistence type="predicted"/>